<dbReference type="Proteomes" id="UP000284842">
    <property type="component" value="Unassembled WGS sequence"/>
</dbReference>
<feature type="non-terminal residue" evidence="3">
    <location>
        <position position="1"/>
    </location>
</feature>
<accession>A0A409XA63</accession>
<organism evidence="3 4">
    <name type="scientific">Panaeolus cyanescens</name>
    <dbReference type="NCBI Taxonomy" id="181874"/>
    <lineage>
        <taxon>Eukaryota</taxon>
        <taxon>Fungi</taxon>
        <taxon>Dikarya</taxon>
        <taxon>Basidiomycota</taxon>
        <taxon>Agaricomycotina</taxon>
        <taxon>Agaricomycetes</taxon>
        <taxon>Agaricomycetidae</taxon>
        <taxon>Agaricales</taxon>
        <taxon>Agaricineae</taxon>
        <taxon>Galeropsidaceae</taxon>
        <taxon>Panaeolus</taxon>
    </lineage>
</organism>
<proteinExistence type="predicted"/>
<evidence type="ECO:0000256" key="2">
    <source>
        <dbReference type="SAM" id="Phobius"/>
    </source>
</evidence>
<evidence type="ECO:0000313" key="4">
    <source>
        <dbReference type="Proteomes" id="UP000284842"/>
    </source>
</evidence>
<protein>
    <submittedName>
        <fullName evidence="3">Uncharacterized protein</fullName>
    </submittedName>
</protein>
<feature type="region of interest" description="Disordered" evidence="1">
    <location>
        <begin position="1"/>
        <end position="28"/>
    </location>
</feature>
<evidence type="ECO:0000256" key="1">
    <source>
        <dbReference type="SAM" id="MobiDB-lite"/>
    </source>
</evidence>
<evidence type="ECO:0000313" key="3">
    <source>
        <dbReference type="EMBL" id="PPQ87669.1"/>
    </source>
</evidence>
<name>A0A409XA63_9AGAR</name>
<gene>
    <name evidence="3" type="ORF">CVT24_007190</name>
</gene>
<feature type="transmembrane region" description="Helical" evidence="2">
    <location>
        <begin position="240"/>
        <end position="266"/>
    </location>
</feature>
<sequence length="278" mass="29980">AVPLAPSDPVQPSDPAPTPAKQSEPAYRHSPLICNPELASRITNRFLDVPITMTARELLAVAPDLRSQVCESITTQQVATKESAIISVSQHKDVSLKEDEKAILRTVLLNQELISKPPVCHSSSHHHPVSVFSVNGAPDPSETSIRLLPQEHSPDLDHLTVASGSPEDDILLGRPFEVISEAFVQHSQDSSQVMTLSDPDTGQAVTPVPTKPCSRRCCCNSEEFMLDSASLLSECPRGGSPVLCIMICALLILLPLLWVSLALVLFKKLTTTASAAIY</sequence>
<dbReference type="AlphaFoldDB" id="A0A409XA63"/>
<comment type="caution">
    <text evidence="3">The sequence shown here is derived from an EMBL/GenBank/DDBJ whole genome shotgun (WGS) entry which is preliminary data.</text>
</comment>
<keyword evidence="2" id="KW-1133">Transmembrane helix</keyword>
<dbReference type="STRING" id="181874.A0A409XA63"/>
<dbReference type="OrthoDB" id="3252634at2759"/>
<feature type="non-terminal residue" evidence="3">
    <location>
        <position position="278"/>
    </location>
</feature>
<dbReference type="EMBL" id="NHTK01004216">
    <property type="protein sequence ID" value="PPQ87669.1"/>
    <property type="molecule type" value="Genomic_DNA"/>
</dbReference>
<reference evidence="3 4" key="1">
    <citation type="journal article" date="2018" name="Evol. Lett.">
        <title>Horizontal gene cluster transfer increased hallucinogenic mushroom diversity.</title>
        <authorList>
            <person name="Reynolds H.T."/>
            <person name="Vijayakumar V."/>
            <person name="Gluck-Thaler E."/>
            <person name="Korotkin H.B."/>
            <person name="Matheny P.B."/>
            <person name="Slot J.C."/>
        </authorList>
    </citation>
    <scope>NUCLEOTIDE SEQUENCE [LARGE SCALE GENOMIC DNA]</scope>
    <source>
        <strain evidence="3 4">2629</strain>
    </source>
</reference>
<keyword evidence="2" id="KW-0812">Transmembrane</keyword>
<keyword evidence="2" id="KW-0472">Membrane</keyword>
<dbReference type="InParanoid" id="A0A409XA63"/>
<keyword evidence="4" id="KW-1185">Reference proteome</keyword>